<proteinExistence type="predicted"/>
<sequence>MTPQPLADSPTASAYLLDVTRSLRRAGRLPTGVDRVERAYLRALLDQDRLVFGLVRTRLGYLLLDRAGLQRFQDRLEGQLPWGRLGALALIGRGDSERRRAESSLRRDAIARGVPRRLPAMLARHLPQGVSYVNVGHSNLTDRVLQAVEAQGARVVVMLHDLIPLTHPETQRPETAERFANKVERVRKHSDLILCNSIATEAEVVTHMAKVGAVPPCLVAPLGVEMQDVVPEPFEMPDGFDPAIPHVIILGTIEPRKNHVMLLDIWDQLIAEGVPLQLVICGQRGWISAAVMDRLDQARDRGFPVFELSGLIDGEIAHVMEGAAALLFPSLAEGYGLPAIEARARGCPVICSDLPVFREVLGNNAVYLPVNDQYSWTIKMTELARFVPPSWQEHFNVVLRRL</sequence>
<accession>A0A0P1FS26</accession>
<dbReference type="EMBL" id="CYSB01000026">
    <property type="protein sequence ID" value="CUH66452.1"/>
    <property type="molecule type" value="Genomic_DNA"/>
</dbReference>
<dbReference type="Proteomes" id="UP000051086">
    <property type="component" value="Unassembled WGS sequence"/>
</dbReference>
<dbReference type="PANTHER" id="PTHR46401:SF9">
    <property type="entry name" value="MANNOSYLTRANSFERASE A"/>
    <property type="match status" value="1"/>
</dbReference>
<dbReference type="CDD" id="cd03809">
    <property type="entry name" value="GT4_MtfB-like"/>
    <property type="match status" value="1"/>
</dbReference>
<evidence type="ECO:0000313" key="3">
    <source>
        <dbReference type="Proteomes" id="UP000051086"/>
    </source>
</evidence>
<organism evidence="2 4">
    <name type="scientific">Thalassovita autumnalis</name>
    <dbReference type="NCBI Taxonomy" id="2072972"/>
    <lineage>
        <taxon>Bacteria</taxon>
        <taxon>Pseudomonadati</taxon>
        <taxon>Pseudomonadota</taxon>
        <taxon>Alphaproteobacteria</taxon>
        <taxon>Rhodobacterales</taxon>
        <taxon>Roseobacteraceae</taxon>
        <taxon>Thalassovita</taxon>
    </lineage>
</organism>
<evidence type="ECO:0000313" key="1">
    <source>
        <dbReference type="EMBL" id="CUH66452.1"/>
    </source>
</evidence>
<protein>
    <submittedName>
        <fullName evidence="2">Glycosyltransferase, family</fullName>
    </submittedName>
</protein>
<keyword evidence="2" id="KW-0808">Transferase</keyword>
<dbReference type="Gene3D" id="3.40.50.2000">
    <property type="entry name" value="Glycogen Phosphorylase B"/>
    <property type="match status" value="2"/>
</dbReference>
<name>A0A0P1FS26_9RHOB</name>
<dbReference type="RefSeq" id="WP_058242533.1">
    <property type="nucleotide sequence ID" value="NZ_CYSB01000026.1"/>
</dbReference>
<dbReference type="OrthoDB" id="9790710at2"/>
<evidence type="ECO:0000313" key="4">
    <source>
        <dbReference type="Proteomes" id="UP000051887"/>
    </source>
</evidence>
<gene>
    <name evidence="1" type="ORF">TL5118_01764</name>
    <name evidence="2" type="ORF">TL5120_00997</name>
</gene>
<dbReference type="EMBL" id="CYSC01000017">
    <property type="protein sequence ID" value="CUH71211.1"/>
    <property type="molecule type" value="Genomic_DNA"/>
</dbReference>
<reference evidence="1 3" key="2">
    <citation type="submission" date="2015-09" db="EMBL/GenBank/DDBJ databases">
        <authorList>
            <person name="Rodrigo-Torres L."/>
            <person name="Arahal D.R."/>
        </authorList>
    </citation>
    <scope>NUCLEOTIDE SEQUENCE [LARGE SCALE GENOMIC DNA]</scope>
    <source>
        <strain evidence="1 3">CECT 5118</strain>
    </source>
</reference>
<evidence type="ECO:0000313" key="2">
    <source>
        <dbReference type="EMBL" id="CUH71211.1"/>
    </source>
</evidence>
<dbReference type="Pfam" id="PF13692">
    <property type="entry name" value="Glyco_trans_1_4"/>
    <property type="match status" value="1"/>
</dbReference>
<dbReference type="SUPFAM" id="SSF53756">
    <property type="entry name" value="UDP-Glycosyltransferase/glycogen phosphorylase"/>
    <property type="match status" value="1"/>
</dbReference>
<keyword evidence="3" id="KW-1185">Reference proteome</keyword>
<reference evidence="2 4" key="1">
    <citation type="submission" date="2015-09" db="EMBL/GenBank/DDBJ databases">
        <authorList>
            <consortium name="Swine Surveillance"/>
        </authorList>
    </citation>
    <scope>NUCLEOTIDE SEQUENCE [LARGE SCALE GENOMIC DNA]</scope>
    <source>
        <strain evidence="2 4">5120</strain>
    </source>
</reference>
<dbReference type="Proteomes" id="UP000051887">
    <property type="component" value="Unassembled WGS sequence"/>
</dbReference>
<dbReference type="AlphaFoldDB" id="A0A0P1FS26"/>
<dbReference type="GO" id="GO:0016757">
    <property type="term" value="F:glycosyltransferase activity"/>
    <property type="evidence" value="ECO:0007669"/>
    <property type="project" value="TreeGrafter"/>
</dbReference>
<dbReference type="PANTHER" id="PTHR46401">
    <property type="entry name" value="GLYCOSYLTRANSFERASE WBBK-RELATED"/>
    <property type="match status" value="1"/>
</dbReference>